<dbReference type="AlphaFoldDB" id="A0AAQ3KEC0"/>
<sequence>MEAERQGGGEGGAESNNSETSLFPLFPFSANPSPLDPSSSGGPRWLSNPSFTFDVSSLPGGGGGDTLREEPGSPDSDAEASGAAAAARDPTSTRPPLSYDLVPSSPSASSEDERHPKPKERRRRKRKREKERLDDGAPRKSGVRAWAGSDTKSAKDYYFDAHGDRDNLAFGCLYRMDIARYKFQNYGETYGTNFWALYRSRTSAINMDVEGDHDVLDSKLKSGGRYYSAKFTTLERNKGFKNIKFANRMISSMIPEDFVPLSEPHSSGSAPSKNGVLEESWEDEVIRRTREFNKKSRDYPHDEKIWLAFAEFQDKIASTQPQKAARLQMLEKKISILEKAVELNPNSEELLLCLLKSYQRRDSTDTTIEKWEKILIQHSDSCKLWKEFLLFCQGDFSQFRVSKIRRIYAQAIQALSSAADKQRRQGSASLQLADSSLVQLELGLVDILVSYCRFEWQAGYQELATGLFQAEIEYSLFCPNLVLSSNSKQRLFEHFWRSDVARVGEDGALGWSSWLEKDEQNRENITSEDSSAEKDVGGWSGWFELSSNKNATCKEPEVPAESDIDDKKSNENLDSEENLDTEEIPPADDIEVLLKKLGIDIDAEPNSEVKDAETWNRWSKEELLRNNEQWMPVRENAGKTGQPVSTHSPDNSDKGDDEQLSRVILFEDISDYLFSLSSEEAHLSLVCQFIDFYGGKVSQWMNTNQSSWIERILSLETVPDSILDDLRVVFQLVNKSRDSSSHFMLENLLSHTSISSGTNMMKFLRNVILLCLDVLPRNHMLEEALLFAEELFASKMKSSACSVNPSRSLAKTLLKKDRQDFLFCGVYARSEAAYGNIDMARKIFDMALLSIDALPMDLRENVPILYFWYADTEIAMSTSDSNTELSSQRAIHILSCLGSNMKYTPFNGQLSPLQILRARQGFKEQIKSMRPAWARGAIGEYSIAFICVASLFEMLTNDWSTGVQIIEEAFLMVLPGRRSQSLQLECLWVYYIKVLERHLKQLKFSRVWKTTTEGYQTYPYNPKSFRAILEVTCLYSVSSKVRCLFDECCQRYPSVLMCLFALSFEVGGTGSKHRIHSLFERALANDKLQKSVLLWRCYLEYEANIAHNLSSARRIFFRAIHACPWSKRLWLDGFQKLSTFLSAKELSDLQEVMRDKELNLRTDIYEILLQDEMPT</sequence>
<dbReference type="Pfam" id="PF08424">
    <property type="entry name" value="NRDE-2"/>
    <property type="match status" value="1"/>
</dbReference>
<protein>
    <recommendedName>
        <fullName evidence="7">Protein NRDE2 homolog</fullName>
    </recommendedName>
</protein>
<dbReference type="InterPro" id="IPR013633">
    <property type="entry name" value="NRDE-2"/>
</dbReference>
<dbReference type="SMART" id="SM00386">
    <property type="entry name" value="HAT"/>
    <property type="match status" value="5"/>
</dbReference>
<evidence type="ECO:0000256" key="3">
    <source>
        <dbReference type="ARBA" id="ARBA00023242"/>
    </source>
</evidence>
<dbReference type="GO" id="GO:0031048">
    <property type="term" value="P:regulatory ncRNA-mediated heterochromatin formation"/>
    <property type="evidence" value="ECO:0007669"/>
    <property type="project" value="TreeGrafter"/>
</dbReference>
<dbReference type="GO" id="GO:0071013">
    <property type="term" value="C:catalytic step 2 spliceosome"/>
    <property type="evidence" value="ECO:0007669"/>
    <property type="project" value="TreeGrafter"/>
</dbReference>
<dbReference type="PANTHER" id="PTHR13471:SF0">
    <property type="entry name" value="NUCLEAR EXOSOME REGULATOR NRDE2"/>
    <property type="match status" value="1"/>
</dbReference>
<evidence type="ECO:0000256" key="1">
    <source>
        <dbReference type="ARBA" id="ARBA00004123"/>
    </source>
</evidence>
<dbReference type="GO" id="GO:1902369">
    <property type="term" value="P:negative regulation of RNA catabolic process"/>
    <property type="evidence" value="ECO:0007669"/>
    <property type="project" value="TreeGrafter"/>
</dbReference>
<dbReference type="Proteomes" id="UP001327560">
    <property type="component" value="Chromosome 5"/>
</dbReference>
<feature type="region of interest" description="Disordered" evidence="4">
    <location>
        <begin position="550"/>
        <end position="580"/>
    </location>
</feature>
<dbReference type="Gene3D" id="1.25.40.10">
    <property type="entry name" value="Tetratricopeptide repeat domain"/>
    <property type="match status" value="2"/>
</dbReference>
<evidence type="ECO:0000256" key="4">
    <source>
        <dbReference type="SAM" id="MobiDB-lite"/>
    </source>
</evidence>
<proteinExistence type="inferred from homology"/>
<dbReference type="PANTHER" id="PTHR13471">
    <property type="entry name" value="TETRATRICOPEPTIDE-LIKE HELICAL"/>
    <property type="match status" value="1"/>
</dbReference>
<dbReference type="InterPro" id="IPR003107">
    <property type="entry name" value="HAT"/>
</dbReference>
<feature type="compositionally biased region" description="Basic residues" evidence="4">
    <location>
        <begin position="116"/>
        <end position="129"/>
    </location>
</feature>
<feature type="compositionally biased region" description="Low complexity" evidence="4">
    <location>
        <begin position="32"/>
        <end position="43"/>
    </location>
</feature>
<reference evidence="5 6" key="1">
    <citation type="submission" date="2023-10" db="EMBL/GenBank/DDBJ databases">
        <title>Chromosome-scale genome assembly provides insights into flower coloration mechanisms of Canna indica.</title>
        <authorList>
            <person name="Li C."/>
        </authorList>
    </citation>
    <scope>NUCLEOTIDE SEQUENCE [LARGE SCALE GENOMIC DNA]</scope>
    <source>
        <tissue evidence="5">Flower</tissue>
    </source>
</reference>
<keyword evidence="6" id="KW-1185">Reference proteome</keyword>
<feature type="region of interest" description="Disordered" evidence="4">
    <location>
        <begin position="632"/>
        <end position="657"/>
    </location>
</feature>
<feature type="region of interest" description="Disordered" evidence="4">
    <location>
        <begin position="1"/>
        <end position="147"/>
    </location>
</feature>
<keyword evidence="3" id="KW-0539">Nucleus</keyword>
<name>A0AAQ3KEC0_9LILI</name>
<gene>
    <name evidence="5" type="ORF">Cni_G15353</name>
</gene>
<comment type="subcellular location">
    <subcellularLocation>
        <location evidence="1">Nucleus</location>
    </subcellularLocation>
</comment>
<dbReference type="GO" id="GO:0006396">
    <property type="term" value="P:RNA processing"/>
    <property type="evidence" value="ECO:0007669"/>
    <property type="project" value="InterPro"/>
</dbReference>
<dbReference type="SUPFAM" id="SSF48452">
    <property type="entry name" value="TPR-like"/>
    <property type="match status" value="1"/>
</dbReference>
<dbReference type="EMBL" id="CP136894">
    <property type="protein sequence ID" value="WOL06619.1"/>
    <property type="molecule type" value="Genomic_DNA"/>
</dbReference>
<evidence type="ECO:0000313" key="6">
    <source>
        <dbReference type="Proteomes" id="UP001327560"/>
    </source>
</evidence>
<feature type="compositionally biased region" description="Low complexity" evidence="4">
    <location>
        <begin position="73"/>
        <end position="96"/>
    </location>
</feature>
<evidence type="ECO:0008006" key="7">
    <source>
        <dbReference type="Google" id="ProtNLM"/>
    </source>
</evidence>
<evidence type="ECO:0000313" key="5">
    <source>
        <dbReference type="EMBL" id="WOL06619.1"/>
    </source>
</evidence>
<evidence type="ECO:0000256" key="2">
    <source>
        <dbReference type="ARBA" id="ARBA00009265"/>
    </source>
</evidence>
<organism evidence="5 6">
    <name type="scientific">Canna indica</name>
    <name type="common">Indian-shot</name>
    <dbReference type="NCBI Taxonomy" id="4628"/>
    <lineage>
        <taxon>Eukaryota</taxon>
        <taxon>Viridiplantae</taxon>
        <taxon>Streptophyta</taxon>
        <taxon>Embryophyta</taxon>
        <taxon>Tracheophyta</taxon>
        <taxon>Spermatophyta</taxon>
        <taxon>Magnoliopsida</taxon>
        <taxon>Liliopsida</taxon>
        <taxon>Zingiberales</taxon>
        <taxon>Cannaceae</taxon>
        <taxon>Canna</taxon>
    </lineage>
</organism>
<dbReference type="InterPro" id="IPR011990">
    <property type="entry name" value="TPR-like_helical_dom_sf"/>
</dbReference>
<comment type="similarity">
    <text evidence="2">Belongs to the NRDE2 family.</text>
</comment>
<accession>A0AAQ3KEC0</accession>